<reference evidence="10" key="1">
    <citation type="submission" date="2021-05" db="EMBL/GenBank/DDBJ databases">
        <authorList>
            <person name="Alioto T."/>
            <person name="Alioto T."/>
            <person name="Gomez Garrido J."/>
        </authorList>
    </citation>
    <scope>NUCLEOTIDE SEQUENCE</scope>
</reference>
<dbReference type="EMBL" id="HBUF01079659">
    <property type="protein sequence ID" value="CAG6632401.1"/>
    <property type="molecule type" value="Transcribed_RNA"/>
</dbReference>
<feature type="transmembrane region" description="Helical" evidence="8">
    <location>
        <begin position="35"/>
        <end position="61"/>
    </location>
</feature>
<name>A0A8D8QIH2_9HEMI</name>
<evidence type="ECO:0000256" key="6">
    <source>
        <dbReference type="ARBA" id="ARBA00023136"/>
    </source>
</evidence>
<dbReference type="EMBL" id="HBUF01606731">
    <property type="protein sequence ID" value="CAG6777720.1"/>
    <property type="molecule type" value="Transcribed_RNA"/>
</dbReference>
<feature type="transmembrane region" description="Helical" evidence="8">
    <location>
        <begin position="94"/>
        <end position="113"/>
    </location>
</feature>
<dbReference type="GO" id="GO:0051480">
    <property type="term" value="P:regulation of cytosolic calcium ion concentration"/>
    <property type="evidence" value="ECO:0007669"/>
    <property type="project" value="TreeGrafter"/>
</dbReference>
<dbReference type="PANTHER" id="PTHR10117:SF54">
    <property type="entry name" value="TRANSIENT RECEPTOR POTENTIAL-GAMMA PROTEIN"/>
    <property type="match status" value="1"/>
</dbReference>
<dbReference type="PANTHER" id="PTHR10117">
    <property type="entry name" value="TRANSIENT RECEPTOR POTENTIAL CHANNEL"/>
    <property type="match status" value="1"/>
</dbReference>
<organism evidence="10">
    <name type="scientific">Cacopsylla melanoneura</name>
    <dbReference type="NCBI Taxonomy" id="428564"/>
    <lineage>
        <taxon>Eukaryota</taxon>
        <taxon>Metazoa</taxon>
        <taxon>Ecdysozoa</taxon>
        <taxon>Arthropoda</taxon>
        <taxon>Hexapoda</taxon>
        <taxon>Insecta</taxon>
        <taxon>Pterygota</taxon>
        <taxon>Neoptera</taxon>
        <taxon>Paraneoptera</taxon>
        <taxon>Hemiptera</taxon>
        <taxon>Sternorrhyncha</taxon>
        <taxon>Psylloidea</taxon>
        <taxon>Psyllidae</taxon>
        <taxon>Psyllinae</taxon>
        <taxon>Cacopsylla</taxon>
    </lineage>
</organism>
<comment type="subcellular location">
    <subcellularLocation>
        <location evidence="1">Membrane</location>
        <topology evidence="1">Multi-pass membrane protein</topology>
    </subcellularLocation>
</comment>
<dbReference type="GO" id="GO:0070679">
    <property type="term" value="F:inositol 1,4,5 trisphosphate binding"/>
    <property type="evidence" value="ECO:0007669"/>
    <property type="project" value="TreeGrafter"/>
</dbReference>
<dbReference type="EMBL" id="HBUF01436831">
    <property type="protein sequence ID" value="CAG6742560.1"/>
    <property type="molecule type" value="Transcribed_RNA"/>
</dbReference>
<evidence type="ECO:0000313" key="10">
    <source>
        <dbReference type="EMBL" id="CAG6632401.1"/>
    </source>
</evidence>
<proteinExistence type="predicted"/>
<keyword evidence="6 8" id="KW-0472">Membrane</keyword>
<evidence type="ECO:0000256" key="5">
    <source>
        <dbReference type="ARBA" id="ARBA00023065"/>
    </source>
</evidence>
<keyword evidence="2" id="KW-0813">Transport</keyword>
<dbReference type="EMBL" id="HBUF01436830">
    <property type="protein sequence ID" value="CAG6742559.1"/>
    <property type="molecule type" value="Transcribed_RNA"/>
</dbReference>
<accession>A0A8D8QIH2</accession>
<evidence type="ECO:0000256" key="3">
    <source>
        <dbReference type="ARBA" id="ARBA00022692"/>
    </source>
</evidence>
<dbReference type="GO" id="GO:0034703">
    <property type="term" value="C:cation channel complex"/>
    <property type="evidence" value="ECO:0007669"/>
    <property type="project" value="TreeGrafter"/>
</dbReference>
<dbReference type="Pfam" id="PF00520">
    <property type="entry name" value="Ion_trans"/>
    <property type="match status" value="1"/>
</dbReference>
<keyword evidence="5" id="KW-0406">Ion transport</keyword>
<keyword evidence="3 8" id="KW-0812">Transmembrane</keyword>
<dbReference type="GO" id="GO:0005886">
    <property type="term" value="C:plasma membrane"/>
    <property type="evidence" value="ECO:0007669"/>
    <property type="project" value="TreeGrafter"/>
</dbReference>
<keyword evidence="4 8" id="KW-1133">Transmembrane helix</keyword>
<dbReference type="AlphaFoldDB" id="A0A8D8QIH2"/>
<evidence type="ECO:0000256" key="8">
    <source>
        <dbReference type="SAM" id="Phobius"/>
    </source>
</evidence>
<evidence type="ECO:0000256" key="4">
    <source>
        <dbReference type="ARBA" id="ARBA00022989"/>
    </source>
</evidence>
<feature type="domain" description="Ion transport" evidence="9">
    <location>
        <begin position="37"/>
        <end position="72"/>
    </location>
</feature>
<sequence length="114" mass="13164">MLFFSIFGQTRYESLAATFVFDEHYRGIIKAFQPAWTLVLFKIIFGVYIIVSNIVLVNLLIAMMTDTYQRIQVTLLTPTLELTLFTRGPNVSQFTPSFLVSFLVMLVLLFHTMQ</sequence>
<dbReference type="InterPro" id="IPR002153">
    <property type="entry name" value="TRPC_channel"/>
</dbReference>
<keyword evidence="7" id="KW-0407">Ion channel</keyword>
<evidence type="ECO:0000256" key="2">
    <source>
        <dbReference type="ARBA" id="ARBA00022448"/>
    </source>
</evidence>
<evidence type="ECO:0000259" key="9">
    <source>
        <dbReference type="Pfam" id="PF00520"/>
    </source>
</evidence>
<protein>
    <recommendedName>
        <fullName evidence="9">Ion transport domain-containing protein</fullName>
    </recommendedName>
</protein>
<evidence type="ECO:0000256" key="7">
    <source>
        <dbReference type="ARBA" id="ARBA00023303"/>
    </source>
</evidence>
<dbReference type="InterPro" id="IPR005821">
    <property type="entry name" value="Ion_trans_dom"/>
</dbReference>
<dbReference type="EMBL" id="HBUF01296868">
    <property type="protein sequence ID" value="CAG6690316.1"/>
    <property type="molecule type" value="Transcribed_RNA"/>
</dbReference>
<dbReference type="GO" id="GO:0015279">
    <property type="term" value="F:store-operated calcium channel activity"/>
    <property type="evidence" value="ECO:0007669"/>
    <property type="project" value="TreeGrafter"/>
</dbReference>
<evidence type="ECO:0000256" key="1">
    <source>
        <dbReference type="ARBA" id="ARBA00004141"/>
    </source>
</evidence>